<evidence type="ECO:0000313" key="1">
    <source>
        <dbReference type="EMBL" id="MBH5338265.1"/>
    </source>
</evidence>
<organism evidence="1 2">
    <name type="scientific">Streptomyces pactum</name>
    <dbReference type="NCBI Taxonomy" id="68249"/>
    <lineage>
        <taxon>Bacteria</taxon>
        <taxon>Bacillati</taxon>
        <taxon>Actinomycetota</taxon>
        <taxon>Actinomycetes</taxon>
        <taxon>Kitasatosporales</taxon>
        <taxon>Streptomycetaceae</taxon>
        <taxon>Streptomyces</taxon>
    </lineage>
</organism>
<evidence type="ECO:0008006" key="3">
    <source>
        <dbReference type="Google" id="ProtNLM"/>
    </source>
</evidence>
<dbReference type="Proteomes" id="UP000807371">
    <property type="component" value="Unassembled WGS sequence"/>
</dbReference>
<evidence type="ECO:0000313" key="2">
    <source>
        <dbReference type="Proteomes" id="UP000807371"/>
    </source>
</evidence>
<reference evidence="1 2" key="1">
    <citation type="submission" date="2020-09" db="EMBL/GenBank/DDBJ databases">
        <title>Biosynthesis of the nuclear factor of activated T cells inhibitor NFAT-133 and its congeners in Streptomyces pactum.</title>
        <authorList>
            <person name="Zhou W."/>
            <person name="Posri P."/>
            <person name="Abugrain M.E."/>
            <person name="Weisberg A.J."/>
            <person name="Chang J.H."/>
            <person name="Mahmud T."/>
        </authorList>
    </citation>
    <scope>NUCLEOTIDE SEQUENCE [LARGE SCALE GENOMIC DNA]</scope>
    <source>
        <strain evidence="1 2">ATCC 27456</strain>
    </source>
</reference>
<protein>
    <recommendedName>
        <fullName evidence="3">DUF4034 domain-containing protein</fullName>
    </recommendedName>
</protein>
<dbReference type="EMBL" id="JACYXC010000001">
    <property type="protein sequence ID" value="MBH5338265.1"/>
    <property type="molecule type" value="Genomic_DNA"/>
</dbReference>
<keyword evidence="2" id="KW-1185">Reference proteome</keyword>
<sequence>MPLFGSRRSAAARLVPELDDTALGRVLAQLQAPPAPGLLDLHVEQAERVIKDTGTDWDRRAHRMTVLARTAPGLNLARAWVQRRGDSTDALAFLSWVELLRRPGSPEEERAAVDRCYRAADLRPEDPTPWVVLLGLLRRLRAPSREVFPVWREVTDRDPWHREAYLQMLGYLSPEECGSQVQVRDFVDAVRSRIPATAPAVGVELTATVLHHHRTVRDGGINAVLAGNQWAHPPASTALENAFEDWTRPGFLRHAAALADLNLLAYVLVHANRTPDAAVVFKMIEGKVTPWPWRLDGDPLERFTHWRERALR</sequence>
<name>A0ABS0NSR9_9ACTN</name>
<gene>
    <name evidence="1" type="ORF">IHE55_27160</name>
</gene>
<accession>A0ABS0NSR9</accession>
<comment type="caution">
    <text evidence="1">The sequence shown here is derived from an EMBL/GenBank/DDBJ whole genome shotgun (WGS) entry which is preliminary data.</text>
</comment>
<proteinExistence type="predicted"/>
<dbReference type="RefSeq" id="WP_197991448.1">
    <property type="nucleotide sequence ID" value="NZ_JACYXC010000001.1"/>
</dbReference>